<name>A0A2T5G5H5_9BACL</name>
<feature type="compositionally biased region" description="Basic and acidic residues" evidence="1">
    <location>
        <begin position="90"/>
        <end position="102"/>
    </location>
</feature>
<dbReference type="EMBL" id="PEBW01000005">
    <property type="protein sequence ID" value="PTQ51442.1"/>
    <property type="molecule type" value="Genomic_DNA"/>
</dbReference>
<evidence type="ECO:0000313" key="3">
    <source>
        <dbReference type="Proteomes" id="UP000244016"/>
    </source>
</evidence>
<proteinExistence type="predicted"/>
<comment type="caution">
    <text evidence="2">The sequence shown here is derived from an EMBL/GenBank/DDBJ whole genome shotgun (WGS) entry which is preliminary data.</text>
</comment>
<feature type="region of interest" description="Disordered" evidence="1">
    <location>
        <begin position="37"/>
        <end position="112"/>
    </location>
</feature>
<sequence>MKTSFLTVSLVLSLAFFFGFVLGLSFGELVHDRSVAEQGRERNVVPSETTSPTLHGAPGTGSPDHRARDRSTADDAGRGDAQIGATGKAPRPETTEETREVSRSAPSDPLGVEEGFLASLGKFLGDRLEAGTRNAVRFLPGAAP</sequence>
<protein>
    <submittedName>
        <fullName evidence="2">Uncharacterized protein</fullName>
    </submittedName>
</protein>
<evidence type="ECO:0000256" key="1">
    <source>
        <dbReference type="SAM" id="MobiDB-lite"/>
    </source>
</evidence>
<feature type="compositionally biased region" description="Basic and acidic residues" evidence="1">
    <location>
        <begin position="63"/>
        <end position="78"/>
    </location>
</feature>
<gene>
    <name evidence="2" type="ORF">BLITH_1519</name>
</gene>
<dbReference type="AlphaFoldDB" id="A0A2T5G5H5"/>
<organism evidence="2 3">
    <name type="scientific">Brockia lithotrophica</name>
    <dbReference type="NCBI Taxonomy" id="933949"/>
    <lineage>
        <taxon>Bacteria</taxon>
        <taxon>Bacillati</taxon>
        <taxon>Bacillota</taxon>
        <taxon>Bacilli</taxon>
        <taxon>Bacillales</taxon>
        <taxon>Bacillales Family X. Incertae Sedis</taxon>
        <taxon>Brockia</taxon>
    </lineage>
</organism>
<evidence type="ECO:0000313" key="2">
    <source>
        <dbReference type="EMBL" id="PTQ51442.1"/>
    </source>
</evidence>
<reference evidence="2 3" key="1">
    <citation type="submission" date="2017-08" db="EMBL/GenBank/DDBJ databases">
        <title>Burning lignite coal seam in the remote Altai Mountains harbors a hydrogen-driven thermophilic microbial community.</title>
        <authorList>
            <person name="Kadnikov V.V."/>
            <person name="Mardanov A.V."/>
            <person name="Ivasenko D."/>
            <person name="Beletsky A.V."/>
            <person name="Karnachuk O.V."/>
            <person name="Ravin N.V."/>
        </authorList>
    </citation>
    <scope>NUCLEOTIDE SEQUENCE [LARGE SCALE GENOMIC DNA]</scope>
    <source>
        <strain evidence="2">AL31</strain>
    </source>
</reference>
<dbReference type="Proteomes" id="UP000244016">
    <property type="component" value="Unassembled WGS sequence"/>
</dbReference>
<accession>A0A2T5G5H5</accession>